<accession>A0A7J9N8P3</accession>
<proteinExistence type="predicted"/>
<name>A0A7J9N8P3_GOSSC</name>
<dbReference type="EMBL" id="JABFAF010276072">
    <property type="protein sequence ID" value="MBA0879685.1"/>
    <property type="molecule type" value="Genomic_DNA"/>
</dbReference>
<protein>
    <recommendedName>
        <fullName evidence="3">RNase H type-1 domain-containing protein</fullName>
    </recommendedName>
</protein>
<evidence type="ECO:0000313" key="1">
    <source>
        <dbReference type="EMBL" id="MBA0879685.1"/>
    </source>
</evidence>
<evidence type="ECO:0008006" key="3">
    <source>
        <dbReference type="Google" id="ProtNLM"/>
    </source>
</evidence>
<dbReference type="Proteomes" id="UP000593576">
    <property type="component" value="Unassembled WGS sequence"/>
</dbReference>
<feature type="non-terminal residue" evidence="1">
    <location>
        <position position="110"/>
    </location>
</feature>
<keyword evidence="2" id="KW-1185">Reference proteome</keyword>
<organism evidence="1 2">
    <name type="scientific">Gossypium schwendimanii</name>
    <name type="common">Cotton</name>
    <dbReference type="NCBI Taxonomy" id="34291"/>
    <lineage>
        <taxon>Eukaryota</taxon>
        <taxon>Viridiplantae</taxon>
        <taxon>Streptophyta</taxon>
        <taxon>Embryophyta</taxon>
        <taxon>Tracheophyta</taxon>
        <taxon>Spermatophyta</taxon>
        <taxon>Magnoliopsida</taxon>
        <taxon>eudicotyledons</taxon>
        <taxon>Gunneridae</taxon>
        <taxon>Pentapetalae</taxon>
        <taxon>rosids</taxon>
        <taxon>malvids</taxon>
        <taxon>Malvales</taxon>
        <taxon>Malvaceae</taxon>
        <taxon>Malvoideae</taxon>
        <taxon>Gossypium</taxon>
    </lineage>
</organism>
<gene>
    <name evidence="1" type="ORF">Goshw_020801</name>
</gene>
<reference evidence="1 2" key="1">
    <citation type="journal article" date="2019" name="Genome Biol. Evol.">
        <title>Insights into the evolution of the New World diploid cottons (Gossypium, subgenus Houzingenia) based on genome sequencing.</title>
        <authorList>
            <person name="Grover C.E."/>
            <person name="Arick M.A. 2nd"/>
            <person name="Thrash A."/>
            <person name="Conover J.L."/>
            <person name="Sanders W.S."/>
            <person name="Peterson D.G."/>
            <person name="Frelichowski J.E."/>
            <person name="Scheffler J.A."/>
            <person name="Scheffler B.E."/>
            <person name="Wendel J.F."/>
        </authorList>
    </citation>
    <scope>NUCLEOTIDE SEQUENCE [LARGE SCALE GENOMIC DNA]</scope>
    <source>
        <strain evidence="1">1</strain>
        <tissue evidence="1">Leaf</tissue>
    </source>
</reference>
<sequence length="110" mass="12313">AHKSSTGVPSCGGVILDWNREWVVGFSKLLDSCSIWKAKMWGVVEGLILALRNVVIKHIYREDNKLVDDLTSMAWGQTLQSVFYYSPPMALLDQLGTEAIDVMTPRIMSI</sequence>
<dbReference type="AlphaFoldDB" id="A0A7J9N8P3"/>
<evidence type="ECO:0000313" key="2">
    <source>
        <dbReference type="Proteomes" id="UP000593576"/>
    </source>
</evidence>
<comment type="caution">
    <text evidence="1">The sequence shown here is derived from an EMBL/GenBank/DDBJ whole genome shotgun (WGS) entry which is preliminary data.</text>
</comment>